<dbReference type="EMBL" id="WNKT01000026">
    <property type="protein sequence ID" value="MTW21842.1"/>
    <property type="molecule type" value="Genomic_DNA"/>
</dbReference>
<evidence type="ECO:0000313" key="2">
    <source>
        <dbReference type="Proteomes" id="UP000434044"/>
    </source>
</evidence>
<sequence length="320" mass="35782">MREMPSAQTSPATADPSVPLAQVCQNLAAGAGLEALLAAVQTELPDLSIQHVMTRAGWHRLGGVVDLEGRRIAHNLAEWAEAESGGDIDELLFKLSDVQHFATRLNGRTHYLVTPTGPLARDFIQIEIEELQEVLDRTLSDPDWFPETLAEFIDPFEFPRLQPDPVGAPRFLFRRLTRISDLIGSPDAGPKLMRFLSDWDRSSAAESDAFCHHWVLAIREYQDRDGEGRMSAKPVSALAGRIPALPDGDVARGAKLANQIHGFDREAGYPFAWYFHMLTSREVSHKLAESVHADLMGAYDYLPARDLKVLRDWYREPYGL</sequence>
<accession>A0A6N8ECA0</accession>
<organism evidence="1 2">
    <name type="scientific">Allochromatium palmeri</name>
    <dbReference type="NCBI Taxonomy" id="231048"/>
    <lineage>
        <taxon>Bacteria</taxon>
        <taxon>Pseudomonadati</taxon>
        <taxon>Pseudomonadota</taxon>
        <taxon>Gammaproteobacteria</taxon>
        <taxon>Chromatiales</taxon>
        <taxon>Chromatiaceae</taxon>
        <taxon>Allochromatium</taxon>
    </lineage>
</organism>
<dbReference type="RefSeq" id="WP_155450420.1">
    <property type="nucleotide sequence ID" value="NZ_WNKT01000026.1"/>
</dbReference>
<dbReference type="AlphaFoldDB" id="A0A6N8ECA0"/>
<keyword evidence="2" id="KW-1185">Reference proteome</keyword>
<evidence type="ECO:0000313" key="1">
    <source>
        <dbReference type="EMBL" id="MTW21842.1"/>
    </source>
</evidence>
<gene>
    <name evidence="1" type="ORF">GJ668_12155</name>
</gene>
<protein>
    <submittedName>
        <fullName evidence="1">Uncharacterized protein</fullName>
    </submittedName>
</protein>
<name>A0A6N8ECA0_9GAMM</name>
<dbReference type="OrthoDB" id="9076234at2"/>
<reference evidence="1 2" key="1">
    <citation type="submission" date="2019-11" db="EMBL/GenBank/DDBJ databases">
        <title>Whole-genome sequence of the anaerobic purple sulfur bacterium Allochromatium palmeri DSM 15591.</title>
        <authorList>
            <person name="Kyndt J.A."/>
            <person name="Meyer T.E."/>
        </authorList>
    </citation>
    <scope>NUCLEOTIDE SEQUENCE [LARGE SCALE GENOMIC DNA]</scope>
    <source>
        <strain evidence="1 2">DSM 15591</strain>
    </source>
</reference>
<proteinExistence type="predicted"/>
<dbReference type="Proteomes" id="UP000434044">
    <property type="component" value="Unassembled WGS sequence"/>
</dbReference>
<comment type="caution">
    <text evidence="1">The sequence shown here is derived from an EMBL/GenBank/DDBJ whole genome shotgun (WGS) entry which is preliminary data.</text>
</comment>